<organism evidence="2 3">
    <name type="scientific">Martelella alba</name>
    <dbReference type="NCBI Taxonomy" id="2590451"/>
    <lineage>
        <taxon>Bacteria</taxon>
        <taxon>Pseudomonadati</taxon>
        <taxon>Pseudomonadota</taxon>
        <taxon>Alphaproteobacteria</taxon>
        <taxon>Hyphomicrobiales</taxon>
        <taxon>Aurantimonadaceae</taxon>
        <taxon>Martelella</taxon>
    </lineage>
</organism>
<comment type="caution">
    <text evidence="2">The sequence shown here is derived from an EMBL/GenBank/DDBJ whole genome shotgun (WGS) entry which is preliminary data.</text>
</comment>
<dbReference type="PANTHER" id="PTHR43975">
    <property type="entry name" value="ZGC:101858"/>
    <property type="match status" value="1"/>
</dbReference>
<dbReference type="Gene3D" id="3.40.50.720">
    <property type="entry name" value="NAD(P)-binding Rossmann-like Domain"/>
    <property type="match status" value="1"/>
</dbReference>
<reference evidence="2 3" key="1">
    <citation type="submission" date="2019-04" db="EMBL/GenBank/DDBJ databases">
        <authorList>
            <person name="Li M."/>
            <person name="Gao C."/>
        </authorList>
    </citation>
    <scope>NUCLEOTIDE SEQUENCE [LARGE SCALE GENOMIC DNA]</scope>
    <source>
        <strain evidence="2 3">BGMRC 2031</strain>
    </source>
</reference>
<accession>A0ABY2SEU3</accession>
<dbReference type="CDD" id="cd05233">
    <property type="entry name" value="SDR_c"/>
    <property type="match status" value="1"/>
</dbReference>
<proteinExistence type="predicted"/>
<dbReference type="NCBIfam" id="NF005559">
    <property type="entry name" value="PRK07231.1"/>
    <property type="match status" value="1"/>
</dbReference>
<dbReference type="Pfam" id="PF13561">
    <property type="entry name" value="adh_short_C2"/>
    <property type="match status" value="1"/>
</dbReference>
<dbReference type="SMART" id="SM00822">
    <property type="entry name" value="PKS_KR"/>
    <property type="match status" value="1"/>
</dbReference>
<dbReference type="PANTHER" id="PTHR43975:SF2">
    <property type="entry name" value="EG:BACR7A4.14 PROTEIN-RELATED"/>
    <property type="match status" value="1"/>
</dbReference>
<keyword evidence="3" id="KW-1185">Reference proteome</keyword>
<dbReference type="InterPro" id="IPR002347">
    <property type="entry name" value="SDR_fam"/>
</dbReference>
<feature type="domain" description="Ketoreductase" evidence="1">
    <location>
        <begin position="6"/>
        <end position="191"/>
    </location>
</feature>
<evidence type="ECO:0000259" key="1">
    <source>
        <dbReference type="SMART" id="SM00822"/>
    </source>
</evidence>
<dbReference type="InterPro" id="IPR057326">
    <property type="entry name" value="KR_dom"/>
</dbReference>
<dbReference type="PRINTS" id="PR00081">
    <property type="entry name" value="GDHRDH"/>
</dbReference>
<dbReference type="SUPFAM" id="SSF51735">
    <property type="entry name" value="NAD(P)-binding Rossmann-fold domains"/>
    <property type="match status" value="1"/>
</dbReference>
<dbReference type="EMBL" id="SZPQ01000046">
    <property type="protein sequence ID" value="TKI03367.1"/>
    <property type="molecule type" value="Genomic_DNA"/>
</dbReference>
<evidence type="ECO:0000313" key="2">
    <source>
        <dbReference type="EMBL" id="TKI03367.1"/>
    </source>
</evidence>
<protein>
    <submittedName>
        <fullName evidence="2">SDR family oxidoreductase</fullName>
    </submittedName>
</protein>
<evidence type="ECO:0000313" key="3">
    <source>
        <dbReference type="Proteomes" id="UP000305202"/>
    </source>
</evidence>
<dbReference type="RefSeq" id="WP_136992472.1">
    <property type="nucleotide sequence ID" value="NZ_SZPQ01000046.1"/>
</dbReference>
<gene>
    <name evidence="2" type="ORF">FCN80_21915</name>
</gene>
<dbReference type="Proteomes" id="UP000305202">
    <property type="component" value="Unassembled WGS sequence"/>
</dbReference>
<dbReference type="InterPro" id="IPR036291">
    <property type="entry name" value="NAD(P)-bd_dom_sf"/>
</dbReference>
<sequence>MEMKDKVVIVTGAGSGIGAAASRLFYDAGASVVLVGRHRQKLASAAEAFAPDRHAVITADVARREEVESLYRHALEKFRRLDVLVNNAGIQIPGNVLQSNFSNWHTLVANNLDSVMFNSTLALPYLQKTGGCIVNISSVSGMRGDWGGAHYCAVKGAIVNLTRAMALDHAADGVRINCVCPGLTLTDMTAGFSKEILGAFYRRIPLGRAARPAEIAGAILFLASEAASFITGAVLPVDGGATASNGHPQLPFDAF</sequence>
<dbReference type="PRINTS" id="PR00080">
    <property type="entry name" value="SDRFAMILY"/>
</dbReference>
<name>A0ABY2SEU3_9HYPH</name>